<gene>
    <name evidence="2" type="ORF">SteCoe_17595</name>
</gene>
<dbReference type="EMBL" id="MPUH01000364">
    <property type="protein sequence ID" value="OMJ81833.1"/>
    <property type="molecule type" value="Genomic_DNA"/>
</dbReference>
<proteinExistence type="predicted"/>
<dbReference type="GO" id="GO:0016020">
    <property type="term" value="C:membrane"/>
    <property type="evidence" value="ECO:0007669"/>
    <property type="project" value="TreeGrafter"/>
</dbReference>
<dbReference type="Gene3D" id="3.40.50.1820">
    <property type="entry name" value="alpha/beta hydrolase"/>
    <property type="match status" value="1"/>
</dbReference>
<dbReference type="OrthoDB" id="10249433at2759"/>
<dbReference type="InterPro" id="IPR022742">
    <property type="entry name" value="Hydrolase_4"/>
</dbReference>
<dbReference type="AlphaFoldDB" id="A0A1R2BYF5"/>
<feature type="domain" description="Serine aminopeptidase S33" evidence="1">
    <location>
        <begin position="164"/>
        <end position="230"/>
    </location>
</feature>
<keyword evidence="3" id="KW-1185">Reference proteome</keyword>
<evidence type="ECO:0000313" key="2">
    <source>
        <dbReference type="EMBL" id="OMJ81833.1"/>
    </source>
</evidence>
<evidence type="ECO:0000313" key="3">
    <source>
        <dbReference type="Proteomes" id="UP000187209"/>
    </source>
</evidence>
<dbReference type="InterPro" id="IPR029058">
    <property type="entry name" value="AB_hydrolase_fold"/>
</dbReference>
<reference evidence="2 3" key="1">
    <citation type="submission" date="2016-11" db="EMBL/GenBank/DDBJ databases">
        <title>The macronuclear genome of Stentor coeruleus: a giant cell with tiny introns.</title>
        <authorList>
            <person name="Slabodnick M."/>
            <person name="Ruby J.G."/>
            <person name="Reiff S.B."/>
            <person name="Swart E.C."/>
            <person name="Gosai S."/>
            <person name="Prabakaran S."/>
            <person name="Witkowska E."/>
            <person name="Larue G.E."/>
            <person name="Fisher S."/>
            <person name="Freeman R.M."/>
            <person name="Gunawardena J."/>
            <person name="Chu W."/>
            <person name="Stover N.A."/>
            <person name="Gregory B.D."/>
            <person name="Nowacki M."/>
            <person name="Derisi J."/>
            <person name="Roy S.W."/>
            <person name="Marshall W.F."/>
            <person name="Sood P."/>
        </authorList>
    </citation>
    <scope>NUCLEOTIDE SEQUENCE [LARGE SCALE GENOMIC DNA]</scope>
    <source>
        <strain evidence="2">WM001</strain>
    </source>
</reference>
<dbReference type="PANTHER" id="PTHR12277">
    <property type="entry name" value="ALPHA/BETA HYDROLASE DOMAIN-CONTAINING PROTEIN"/>
    <property type="match status" value="1"/>
</dbReference>
<accession>A0A1R2BYF5</accession>
<dbReference type="GO" id="GO:0008474">
    <property type="term" value="F:palmitoyl-(protein) hydrolase activity"/>
    <property type="evidence" value="ECO:0007669"/>
    <property type="project" value="TreeGrafter"/>
</dbReference>
<dbReference type="SUPFAM" id="SSF53474">
    <property type="entry name" value="alpha/beta-Hydrolases"/>
    <property type="match status" value="1"/>
</dbReference>
<comment type="caution">
    <text evidence="2">The sequence shown here is derived from an EMBL/GenBank/DDBJ whole genome shotgun (WGS) entry which is preliminary data.</text>
</comment>
<name>A0A1R2BYF5_9CILI</name>
<evidence type="ECO:0000259" key="1">
    <source>
        <dbReference type="Pfam" id="PF12146"/>
    </source>
</evidence>
<dbReference type="Pfam" id="PF12146">
    <property type="entry name" value="Hydrolase_4"/>
    <property type="match status" value="1"/>
</dbReference>
<organism evidence="2 3">
    <name type="scientific">Stentor coeruleus</name>
    <dbReference type="NCBI Taxonomy" id="5963"/>
    <lineage>
        <taxon>Eukaryota</taxon>
        <taxon>Sar</taxon>
        <taxon>Alveolata</taxon>
        <taxon>Ciliophora</taxon>
        <taxon>Postciliodesmatophora</taxon>
        <taxon>Heterotrichea</taxon>
        <taxon>Heterotrichida</taxon>
        <taxon>Stentoridae</taxon>
        <taxon>Stentor</taxon>
    </lineage>
</organism>
<sequence length="525" mass="60711">MSSYQKDFYTLLIELKEILENTEVLINNTTKYSVYEWLDIKFENQLIENIVLNTEDSWDKIDTAIEILSKIDKELYRCYAPKHAICAGYRWMFNDMIGTLDYMRADLMKRFNCEEIKLQCGKFMINCMRVIPENSKSTAIMFCNPNAGLYEFTYFQSEWLEFYVGRGVDVFLWNYRGFGKSSGKPDLKNLVSDGELLANHIKSLLPSYKFGIHGESLGGCIAIHVSQSTNPDFLFADRTFSSLSNTILFSLGKLAYLCFFITGLSDIDSVSPYLKLNCYKLLAFDPSDKIISDLASLKSAIAYKIIEDSKISIKRVYLKNKSTHTSILTQNDCNELCIALKKIIEIWQKKNPEKTEIARVMRTEAEDQEYKSFLNKIIDTITDIESCGLPLKSLLEGKFLYLQVHLWLCVLEVWGLNKNFSRYYNYISITKGVMDIRINIQRIKMYENCTIIPELETLLRIFEKISEELQIKAQKQLSYDNDTSMSQLWMKKAGYIMPVTCGHCGIFSSLERSCYDRHLCNASFA</sequence>
<protein>
    <recommendedName>
        <fullName evidence="1">Serine aminopeptidase S33 domain-containing protein</fullName>
    </recommendedName>
</protein>
<dbReference type="Proteomes" id="UP000187209">
    <property type="component" value="Unassembled WGS sequence"/>
</dbReference>
<dbReference type="PANTHER" id="PTHR12277:SF81">
    <property type="entry name" value="PROTEIN ABHD13"/>
    <property type="match status" value="1"/>
</dbReference>